<accession>A0A243RD17</accession>
<evidence type="ECO:0000313" key="6">
    <source>
        <dbReference type="Proteomes" id="UP000195105"/>
    </source>
</evidence>
<dbReference type="GO" id="GO:0006631">
    <property type="term" value="P:fatty acid metabolic process"/>
    <property type="evidence" value="ECO:0007669"/>
    <property type="project" value="TreeGrafter"/>
</dbReference>
<dbReference type="GO" id="GO:0031956">
    <property type="term" value="F:medium-chain fatty acid-CoA ligase activity"/>
    <property type="evidence" value="ECO:0007669"/>
    <property type="project" value="TreeGrafter"/>
</dbReference>
<evidence type="ECO:0000259" key="3">
    <source>
        <dbReference type="Pfam" id="PF00501"/>
    </source>
</evidence>
<evidence type="ECO:0000259" key="4">
    <source>
        <dbReference type="Pfam" id="PF13193"/>
    </source>
</evidence>
<evidence type="ECO:0000256" key="2">
    <source>
        <dbReference type="ARBA" id="ARBA00022598"/>
    </source>
</evidence>
<dbReference type="InterPro" id="IPR020845">
    <property type="entry name" value="AMP-binding_CS"/>
</dbReference>
<dbReference type="InterPro" id="IPR000873">
    <property type="entry name" value="AMP-dep_synth/lig_dom"/>
</dbReference>
<dbReference type="PROSITE" id="PS00455">
    <property type="entry name" value="AMP_BINDING"/>
    <property type="match status" value="1"/>
</dbReference>
<dbReference type="InterPro" id="IPR045851">
    <property type="entry name" value="AMP-bd_C_sf"/>
</dbReference>
<name>A0A243RD17_9ACTN</name>
<evidence type="ECO:0000256" key="1">
    <source>
        <dbReference type="ARBA" id="ARBA00006432"/>
    </source>
</evidence>
<sequence>MSSSYVFGRRAVRADTEWGSIPGLVRTAAERYADAEAVVEGRTRITYAELGARVERAAAACLAHGIRPGDRVGIWAPNTLDWIVSALGAVSAGAVLVPLNTRFKGAEAADVLRRSGARLLFVTGTFLGTSYVASLRRAAGQGPGSGPLPGLPDLEHVVVLSEDAPADFLTWKDFLASGEAVGTAEVRARADAVDGSRPSDLIFTSGTTGRPKGAVITHAQTLRAYDIWSDLAGLTRGDRYLIVNPFFHTFGYKAGVIACLTRGATMIPQPVFNVSTVLANIAAERVSVLPGPPTLLQSLLDHPARDAHDLSALRLVVTGAAVVPLRLVERLRGELGVDTVLTAYGLSEAGGIVTMCRRGDDPAVIASTSGRAIPGTQVRVVNSRGEPLGPGTPGEVLVRGFNVMTGYYEDEAATAEVLSEDGWLRTGDVGVLDAAGNLRITDRLKDMFIVGGFNAYPAEIEQLLGLHPDVADVAVIGVPDARLGEVGRAYVVRRPGALLTADDLIAWSRREMANYKVPRTVEFVAELPRNASGKVVKGALRDGLLSG</sequence>
<dbReference type="InterPro" id="IPR025110">
    <property type="entry name" value="AMP-bd_C"/>
</dbReference>
<dbReference type="Gene3D" id="3.40.50.12780">
    <property type="entry name" value="N-terminal domain of ligase-like"/>
    <property type="match status" value="1"/>
</dbReference>
<dbReference type="Pfam" id="PF00501">
    <property type="entry name" value="AMP-binding"/>
    <property type="match status" value="1"/>
</dbReference>
<evidence type="ECO:0000313" key="5">
    <source>
        <dbReference type="EMBL" id="OUC92554.1"/>
    </source>
</evidence>
<gene>
    <name evidence="5" type="ORF">CA983_37880</name>
</gene>
<dbReference type="Proteomes" id="UP000195105">
    <property type="component" value="Unassembled WGS sequence"/>
</dbReference>
<feature type="domain" description="AMP-binding enzyme C-terminal" evidence="4">
    <location>
        <begin position="459"/>
        <end position="534"/>
    </location>
</feature>
<comment type="caution">
    <text evidence="5">The sequence shown here is derived from an EMBL/GenBank/DDBJ whole genome shotgun (WGS) entry which is preliminary data.</text>
</comment>
<proteinExistence type="inferred from homology"/>
<organism evidence="5 6">
    <name type="scientific">Streptomyces swartbergensis</name>
    <dbReference type="NCBI Taxonomy" id="487165"/>
    <lineage>
        <taxon>Bacteria</taxon>
        <taxon>Bacillati</taxon>
        <taxon>Actinomycetota</taxon>
        <taxon>Actinomycetes</taxon>
        <taxon>Kitasatosporales</taxon>
        <taxon>Streptomycetaceae</taxon>
        <taxon>Streptomyces</taxon>
    </lineage>
</organism>
<dbReference type="PANTHER" id="PTHR43201:SF5">
    <property type="entry name" value="MEDIUM-CHAIN ACYL-COA LIGASE ACSF2, MITOCHONDRIAL"/>
    <property type="match status" value="1"/>
</dbReference>
<dbReference type="AlphaFoldDB" id="A0A243RD17"/>
<protein>
    <submittedName>
        <fullName evidence="5">Fatty acid--CoA ligase</fullName>
    </submittedName>
</protein>
<reference evidence="5 6" key="1">
    <citation type="submission" date="2017-05" db="EMBL/GenBank/DDBJ databases">
        <title>Biotechnological potential of actinobacteria isolated from South African environments.</title>
        <authorList>
            <person name="Le Roes-Hill M."/>
            <person name="Prins A."/>
            <person name="Durrell K.A."/>
        </authorList>
    </citation>
    <scope>NUCLEOTIDE SEQUENCE [LARGE SCALE GENOMIC DNA]</scope>
    <source>
        <strain evidence="5 6">HMC13</strain>
    </source>
</reference>
<keyword evidence="6" id="KW-1185">Reference proteome</keyword>
<comment type="similarity">
    <text evidence="1">Belongs to the ATP-dependent AMP-binding enzyme family.</text>
</comment>
<feature type="domain" description="AMP-dependent synthetase/ligase" evidence="3">
    <location>
        <begin position="26"/>
        <end position="408"/>
    </location>
</feature>
<dbReference type="Gene3D" id="3.30.300.30">
    <property type="match status" value="1"/>
</dbReference>
<dbReference type="InterPro" id="IPR042099">
    <property type="entry name" value="ANL_N_sf"/>
</dbReference>
<keyword evidence="2 5" id="KW-0436">Ligase</keyword>
<dbReference type="Pfam" id="PF13193">
    <property type="entry name" value="AMP-binding_C"/>
    <property type="match status" value="1"/>
</dbReference>
<dbReference type="SUPFAM" id="SSF56801">
    <property type="entry name" value="Acetyl-CoA synthetase-like"/>
    <property type="match status" value="1"/>
</dbReference>
<dbReference type="EMBL" id="NGFN01000402">
    <property type="protein sequence ID" value="OUC92554.1"/>
    <property type="molecule type" value="Genomic_DNA"/>
</dbReference>
<dbReference type="NCBIfam" id="NF005801">
    <property type="entry name" value="PRK07656.1"/>
    <property type="match status" value="1"/>
</dbReference>
<dbReference type="PANTHER" id="PTHR43201">
    <property type="entry name" value="ACYL-COA SYNTHETASE"/>
    <property type="match status" value="1"/>
</dbReference>